<feature type="domain" description="O-methyltransferase dimerisation" evidence="5">
    <location>
        <begin position="37"/>
        <end position="105"/>
    </location>
</feature>
<dbReference type="InterPro" id="IPR001077">
    <property type="entry name" value="COMT_C"/>
</dbReference>
<protein>
    <submittedName>
        <fullName evidence="6">SAM-dependent methyltransferase</fullName>
    </submittedName>
</protein>
<evidence type="ECO:0000259" key="5">
    <source>
        <dbReference type="Pfam" id="PF08100"/>
    </source>
</evidence>
<dbReference type="GO" id="GO:0032259">
    <property type="term" value="P:methylation"/>
    <property type="evidence" value="ECO:0007669"/>
    <property type="project" value="UniProtKB-KW"/>
</dbReference>
<dbReference type="STRING" id="1685378.AVO44_06345"/>
<sequence>MGTWFGRLLARSDVQSLAMRLPVTRWMARRDGQEIFEVVQGFVSSQVLVALVALDIFDHLADGPMTARHLAHRLGVNANRLAVFLHAGAALGFLRVHRGDRYGLSRKGAALRGVPGLADMILHHRALYRDLESPESFLRNGSETELSGFWPYVGDAAQIGAEQAERYSLLMARSQRLVAEDTLRQVRLKNVRHLLDIGGGSGAFLAEVAQRYPAPRLTLFDLPQTRSAAQSYLEGVGQSDRITCTSGSFARDPLPAGADAISLIRVLYDHDDETVHRLFAKVFDALPPGGRLIISEPMSGGDHPDPITDVYFAIYTLAMGTGKTRSAAQISELLAASGFVQIAHPKPLRRYITSVVTAIKPG</sequence>
<dbReference type="InterPro" id="IPR016461">
    <property type="entry name" value="COMT-like"/>
</dbReference>
<evidence type="ECO:0000256" key="3">
    <source>
        <dbReference type="ARBA" id="ARBA00022691"/>
    </source>
</evidence>
<dbReference type="Gene3D" id="1.10.10.10">
    <property type="entry name" value="Winged helix-like DNA-binding domain superfamily/Winged helix DNA-binding domain"/>
    <property type="match status" value="1"/>
</dbReference>
<keyword evidence="2 6" id="KW-0808">Transferase</keyword>
<dbReference type="PIRSF" id="PIRSF005739">
    <property type="entry name" value="O-mtase"/>
    <property type="match status" value="1"/>
</dbReference>
<dbReference type="EMBL" id="LQBP01000003">
    <property type="protein sequence ID" value="KUJ80160.1"/>
    <property type="molecule type" value="Genomic_DNA"/>
</dbReference>
<keyword evidence="1 6" id="KW-0489">Methyltransferase</keyword>
<evidence type="ECO:0000256" key="1">
    <source>
        <dbReference type="ARBA" id="ARBA00022603"/>
    </source>
</evidence>
<evidence type="ECO:0000259" key="4">
    <source>
        <dbReference type="Pfam" id="PF00891"/>
    </source>
</evidence>
<dbReference type="Pfam" id="PF00891">
    <property type="entry name" value="Methyltransf_2"/>
    <property type="match status" value="1"/>
</dbReference>
<evidence type="ECO:0000313" key="7">
    <source>
        <dbReference type="Proteomes" id="UP000053690"/>
    </source>
</evidence>
<dbReference type="Gene3D" id="3.40.50.150">
    <property type="entry name" value="Vaccinia Virus protein VP39"/>
    <property type="match status" value="1"/>
</dbReference>
<dbReference type="InterPro" id="IPR036388">
    <property type="entry name" value="WH-like_DNA-bd_sf"/>
</dbReference>
<dbReference type="PANTHER" id="PTHR43712">
    <property type="entry name" value="PUTATIVE (AFU_ORTHOLOGUE AFUA_4G14580)-RELATED"/>
    <property type="match status" value="1"/>
</dbReference>
<dbReference type="PANTHER" id="PTHR43712:SF2">
    <property type="entry name" value="O-METHYLTRANSFERASE CICE"/>
    <property type="match status" value="1"/>
</dbReference>
<dbReference type="InterPro" id="IPR029063">
    <property type="entry name" value="SAM-dependent_MTases_sf"/>
</dbReference>
<dbReference type="GO" id="GO:0046983">
    <property type="term" value="F:protein dimerization activity"/>
    <property type="evidence" value="ECO:0007669"/>
    <property type="project" value="InterPro"/>
</dbReference>
<comment type="caution">
    <text evidence="6">The sequence shown here is derived from an EMBL/GenBank/DDBJ whole genome shotgun (WGS) entry which is preliminary data.</text>
</comment>
<dbReference type="Pfam" id="PF08100">
    <property type="entry name" value="Dimerisation"/>
    <property type="match status" value="1"/>
</dbReference>
<dbReference type="InterPro" id="IPR012967">
    <property type="entry name" value="COMT_dimerisation"/>
</dbReference>
<dbReference type="InterPro" id="IPR036390">
    <property type="entry name" value="WH_DNA-bd_sf"/>
</dbReference>
<reference evidence="7" key="1">
    <citation type="submission" date="2015-12" db="EMBL/GenBank/DDBJ databases">
        <authorList>
            <person name="Zhang G."/>
            <person name="Stingl U."/>
        </authorList>
    </citation>
    <scope>NUCLEOTIDE SEQUENCE [LARGE SCALE GENOMIC DNA]</scope>
    <source>
        <strain evidence="7">ZGT108</strain>
    </source>
</reference>
<dbReference type="PROSITE" id="PS51683">
    <property type="entry name" value="SAM_OMT_II"/>
    <property type="match status" value="1"/>
</dbReference>
<keyword evidence="7" id="KW-1185">Reference proteome</keyword>
<dbReference type="CDD" id="cd02440">
    <property type="entry name" value="AdoMet_MTases"/>
    <property type="match status" value="1"/>
</dbReference>
<accession>A0A0X3U3K1</accession>
<organism evidence="6 7">
    <name type="scientific">Ruegeria profundi</name>
    <dbReference type="NCBI Taxonomy" id="1685378"/>
    <lineage>
        <taxon>Bacteria</taxon>
        <taxon>Pseudomonadati</taxon>
        <taxon>Pseudomonadota</taxon>
        <taxon>Alphaproteobacteria</taxon>
        <taxon>Rhodobacterales</taxon>
        <taxon>Roseobacteraceae</taxon>
        <taxon>Ruegeria</taxon>
    </lineage>
</organism>
<feature type="domain" description="O-methyltransferase C-terminal" evidence="4">
    <location>
        <begin position="161"/>
        <end position="339"/>
    </location>
</feature>
<dbReference type="SUPFAM" id="SSF46785">
    <property type="entry name" value="Winged helix' DNA-binding domain"/>
    <property type="match status" value="1"/>
</dbReference>
<name>A0A0X3U3K1_9RHOB</name>
<gene>
    <name evidence="6" type="ORF">AVO44_06345</name>
</gene>
<dbReference type="SUPFAM" id="SSF53335">
    <property type="entry name" value="S-adenosyl-L-methionine-dependent methyltransferases"/>
    <property type="match status" value="1"/>
</dbReference>
<dbReference type="Proteomes" id="UP000053690">
    <property type="component" value="Unassembled WGS sequence"/>
</dbReference>
<dbReference type="GO" id="GO:0008171">
    <property type="term" value="F:O-methyltransferase activity"/>
    <property type="evidence" value="ECO:0007669"/>
    <property type="project" value="InterPro"/>
</dbReference>
<evidence type="ECO:0000256" key="2">
    <source>
        <dbReference type="ARBA" id="ARBA00022679"/>
    </source>
</evidence>
<dbReference type="AlphaFoldDB" id="A0A0X3U3K1"/>
<evidence type="ECO:0000313" key="6">
    <source>
        <dbReference type="EMBL" id="KUJ80160.1"/>
    </source>
</evidence>
<keyword evidence="3" id="KW-0949">S-adenosyl-L-methionine</keyword>
<proteinExistence type="predicted"/>